<protein>
    <recommendedName>
        <fullName evidence="4">Signal peptidase I</fullName>
        <ecNumber evidence="4">3.4.21.89</ecNumber>
    </recommendedName>
</protein>
<evidence type="ECO:0000256" key="3">
    <source>
        <dbReference type="ARBA" id="ARBA00022801"/>
    </source>
</evidence>
<comment type="similarity">
    <text evidence="4">Belongs to the peptidase S26 family.</text>
</comment>
<accession>A0ABS2QE38</accession>
<comment type="subcellular location">
    <subcellularLocation>
        <location evidence="1">Cell membrane</location>
        <topology evidence="1">Single-pass type II membrane protein</topology>
    </subcellularLocation>
    <subcellularLocation>
        <location evidence="4">Membrane</location>
        <topology evidence="4">Single-pass type II membrane protein</topology>
    </subcellularLocation>
</comment>
<dbReference type="EMBL" id="JAFBFI010000002">
    <property type="protein sequence ID" value="MBM7691431.1"/>
    <property type="molecule type" value="Genomic_DNA"/>
</dbReference>
<evidence type="ECO:0000256" key="4">
    <source>
        <dbReference type="RuleBase" id="RU362042"/>
    </source>
</evidence>
<dbReference type="Gene3D" id="2.10.109.10">
    <property type="entry name" value="Umud Fragment, subunit A"/>
    <property type="match status" value="1"/>
</dbReference>
<organism evidence="6 7">
    <name type="scientific">Peribacillus deserti</name>
    <dbReference type="NCBI Taxonomy" id="673318"/>
    <lineage>
        <taxon>Bacteria</taxon>
        <taxon>Bacillati</taxon>
        <taxon>Bacillota</taxon>
        <taxon>Bacilli</taxon>
        <taxon>Bacillales</taxon>
        <taxon>Bacillaceae</taxon>
        <taxon>Peribacillus</taxon>
    </lineage>
</organism>
<evidence type="ECO:0000313" key="6">
    <source>
        <dbReference type="EMBL" id="MBM7691431.1"/>
    </source>
</evidence>
<dbReference type="PROSITE" id="PS00501">
    <property type="entry name" value="SPASE_I_1"/>
    <property type="match status" value="1"/>
</dbReference>
<keyword evidence="7" id="KW-1185">Reference proteome</keyword>
<dbReference type="NCBIfam" id="TIGR02227">
    <property type="entry name" value="sigpep_I_bact"/>
    <property type="match status" value="1"/>
</dbReference>
<comment type="catalytic activity">
    <reaction evidence="4">
        <text>Cleavage of hydrophobic, N-terminal signal or leader sequences from secreted and periplasmic proteins.</text>
        <dbReference type="EC" id="3.4.21.89"/>
    </reaction>
</comment>
<dbReference type="SUPFAM" id="SSF51306">
    <property type="entry name" value="LexA/Signal peptidase"/>
    <property type="match status" value="1"/>
</dbReference>
<evidence type="ECO:0000313" key="7">
    <source>
        <dbReference type="Proteomes" id="UP000823486"/>
    </source>
</evidence>
<dbReference type="InterPro" id="IPR036286">
    <property type="entry name" value="LexA/Signal_pep-like_sf"/>
</dbReference>
<dbReference type="Proteomes" id="UP000823486">
    <property type="component" value="Unassembled WGS sequence"/>
</dbReference>
<reference evidence="6 7" key="1">
    <citation type="submission" date="2021-01" db="EMBL/GenBank/DDBJ databases">
        <title>Genomic Encyclopedia of Type Strains, Phase IV (KMG-IV): sequencing the most valuable type-strain genomes for metagenomic binning, comparative biology and taxonomic classification.</title>
        <authorList>
            <person name="Goeker M."/>
        </authorList>
    </citation>
    <scope>NUCLEOTIDE SEQUENCE [LARGE SCALE GENOMIC DNA]</scope>
    <source>
        <strain evidence="6 7">DSM 105482</strain>
    </source>
</reference>
<evidence type="ECO:0000259" key="5">
    <source>
        <dbReference type="Pfam" id="PF10502"/>
    </source>
</evidence>
<dbReference type="Pfam" id="PF10502">
    <property type="entry name" value="Peptidase_S26"/>
    <property type="match status" value="1"/>
</dbReference>
<dbReference type="InterPro" id="IPR019756">
    <property type="entry name" value="Pept_S26A_signal_pept_1_Ser-AS"/>
</dbReference>
<keyword evidence="2 4" id="KW-0645">Protease</keyword>
<dbReference type="CDD" id="cd06530">
    <property type="entry name" value="S26_SPase_I"/>
    <property type="match status" value="1"/>
</dbReference>
<evidence type="ECO:0000256" key="2">
    <source>
        <dbReference type="ARBA" id="ARBA00022670"/>
    </source>
</evidence>
<dbReference type="PANTHER" id="PTHR43390">
    <property type="entry name" value="SIGNAL PEPTIDASE I"/>
    <property type="match status" value="1"/>
</dbReference>
<dbReference type="PANTHER" id="PTHR43390:SF8">
    <property type="entry name" value="SIGNAL PEPTIDASE I"/>
    <property type="match status" value="1"/>
</dbReference>
<dbReference type="EC" id="3.4.21.89" evidence="4"/>
<gene>
    <name evidence="6" type="ORF">JOC77_000836</name>
</gene>
<sequence length="92" mass="10444">MADNIKREVYSWGKSILFALFIVWFCRQFIFVPVSVQGESMVPTFDDKNKIIVAKISKIDHFDLVVFSSPVSDENHIKRVIGLPGGSRGNKE</sequence>
<dbReference type="PRINTS" id="PR00727">
    <property type="entry name" value="LEADERPTASE"/>
</dbReference>
<proteinExistence type="inferred from homology"/>
<name>A0ABS2QE38_9BACI</name>
<evidence type="ECO:0000256" key="1">
    <source>
        <dbReference type="ARBA" id="ARBA00004401"/>
    </source>
</evidence>
<comment type="caution">
    <text evidence="6">The sequence shown here is derived from an EMBL/GenBank/DDBJ whole genome shotgun (WGS) entry which is preliminary data.</text>
</comment>
<feature type="domain" description="Peptidase S26" evidence="5">
    <location>
        <begin position="11"/>
        <end position="85"/>
    </location>
</feature>
<dbReference type="InterPro" id="IPR000223">
    <property type="entry name" value="Pept_S26A_signal_pept_1"/>
</dbReference>
<dbReference type="InterPro" id="IPR019533">
    <property type="entry name" value="Peptidase_S26"/>
</dbReference>
<keyword evidence="3 4" id="KW-0378">Hydrolase</keyword>